<keyword evidence="10" id="KW-1185">Reference proteome</keyword>
<evidence type="ECO:0000256" key="5">
    <source>
        <dbReference type="ARBA" id="ARBA00022989"/>
    </source>
</evidence>
<dbReference type="RefSeq" id="WP_224037715.1">
    <property type="nucleotide sequence ID" value="NZ_AP024849.1"/>
</dbReference>
<feature type="domain" description="Phosphatidic acid phosphatase type 2/haloperoxidase" evidence="8">
    <location>
        <begin position="58"/>
        <end position="168"/>
    </location>
</feature>
<dbReference type="Pfam" id="PF01569">
    <property type="entry name" value="PAP2"/>
    <property type="match status" value="1"/>
</dbReference>
<feature type="transmembrane region" description="Helical" evidence="7">
    <location>
        <begin position="127"/>
        <end position="147"/>
    </location>
</feature>
<evidence type="ECO:0000313" key="9">
    <source>
        <dbReference type="EMBL" id="BCZ46204.1"/>
    </source>
</evidence>
<evidence type="ECO:0000256" key="1">
    <source>
        <dbReference type="ARBA" id="ARBA00004651"/>
    </source>
</evidence>
<dbReference type="InterPro" id="IPR036938">
    <property type="entry name" value="PAP2/HPO_sf"/>
</dbReference>
<keyword evidence="2" id="KW-1003">Cell membrane</keyword>
<proteinExistence type="predicted"/>
<comment type="subcellular location">
    <subcellularLocation>
        <location evidence="1">Cell membrane</location>
        <topology evidence="1">Multi-pass membrane protein</topology>
    </subcellularLocation>
</comment>
<dbReference type="CDD" id="cd03392">
    <property type="entry name" value="PAP2_like_2"/>
    <property type="match status" value="1"/>
</dbReference>
<keyword evidence="5 7" id="KW-1133">Transmembrane helix</keyword>
<evidence type="ECO:0000256" key="4">
    <source>
        <dbReference type="ARBA" id="ARBA00022801"/>
    </source>
</evidence>
<keyword evidence="4" id="KW-0378">Hydrolase</keyword>
<accession>A0ABN6IVY0</accession>
<name>A0ABN6IVY0_9CLOT</name>
<sequence>MISLLQNIDNSILLFIKNNMHGNIMDKAMVIITSLGNGGAIWIIIAALLMINKKYRKIGFMALCALILSTILGEGILKHVVQRIRPSADIPVINMLITKPLSYSFPSGHTASSFAVAGVMAKYFKKYAAGFLGLASLIAFSRLYLYVHYPTDVLAGIILGLICSGIIIYIFGKNCFLKNILLKG</sequence>
<evidence type="ECO:0000313" key="10">
    <source>
        <dbReference type="Proteomes" id="UP000824633"/>
    </source>
</evidence>
<dbReference type="InterPro" id="IPR000326">
    <property type="entry name" value="PAP2/HPO"/>
</dbReference>
<protein>
    <submittedName>
        <fullName evidence="9">Phosphatase PAP2 family protein</fullName>
    </submittedName>
</protein>
<evidence type="ECO:0000256" key="6">
    <source>
        <dbReference type="ARBA" id="ARBA00023136"/>
    </source>
</evidence>
<dbReference type="EMBL" id="AP024849">
    <property type="protein sequence ID" value="BCZ46204.1"/>
    <property type="molecule type" value="Genomic_DNA"/>
</dbReference>
<reference evidence="10" key="1">
    <citation type="submission" date="2021-07" db="EMBL/GenBank/DDBJ databases">
        <title>Complete genome sequencing of a Clostridium isolate.</title>
        <authorList>
            <person name="Ueki A."/>
            <person name="Tonouchi A."/>
        </authorList>
    </citation>
    <scope>NUCLEOTIDE SEQUENCE [LARGE SCALE GENOMIC DNA]</scope>
    <source>
        <strain evidence="10">C5S11</strain>
    </source>
</reference>
<evidence type="ECO:0000259" key="8">
    <source>
        <dbReference type="SMART" id="SM00014"/>
    </source>
</evidence>
<dbReference type="SUPFAM" id="SSF48317">
    <property type="entry name" value="Acid phosphatase/Vanadium-dependent haloperoxidase"/>
    <property type="match status" value="1"/>
</dbReference>
<evidence type="ECO:0000256" key="2">
    <source>
        <dbReference type="ARBA" id="ARBA00022475"/>
    </source>
</evidence>
<dbReference type="PANTHER" id="PTHR14969">
    <property type="entry name" value="SPHINGOSINE-1-PHOSPHATE PHOSPHOHYDROLASE"/>
    <property type="match status" value="1"/>
</dbReference>
<organism evidence="9 10">
    <name type="scientific">Clostridium gelidum</name>
    <dbReference type="NCBI Taxonomy" id="704125"/>
    <lineage>
        <taxon>Bacteria</taxon>
        <taxon>Bacillati</taxon>
        <taxon>Bacillota</taxon>
        <taxon>Clostridia</taxon>
        <taxon>Eubacteriales</taxon>
        <taxon>Clostridiaceae</taxon>
        <taxon>Clostridium</taxon>
    </lineage>
</organism>
<keyword evidence="3 7" id="KW-0812">Transmembrane</keyword>
<evidence type="ECO:0000256" key="3">
    <source>
        <dbReference type="ARBA" id="ARBA00022692"/>
    </source>
</evidence>
<dbReference type="SMART" id="SM00014">
    <property type="entry name" value="acidPPc"/>
    <property type="match status" value="1"/>
</dbReference>
<feature type="transmembrane region" description="Helical" evidence="7">
    <location>
        <begin position="28"/>
        <end position="51"/>
    </location>
</feature>
<gene>
    <name evidence="9" type="ORF">psyc5s11_22710</name>
</gene>
<dbReference type="PANTHER" id="PTHR14969:SF62">
    <property type="entry name" value="DECAPRENYLPHOSPHORYL-5-PHOSPHORIBOSE PHOSPHATASE RV3807C-RELATED"/>
    <property type="match status" value="1"/>
</dbReference>
<dbReference type="Proteomes" id="UP000824633">
    <property type="component" value="Chromosome"/>
</dbReference>
<keyword evidence="6 7" id="KW-0472">Membrane</keyword>
<feature type="transmembrane region" description="Helical" evidence="7">
    <location>
        <begin position="153"/>
        <end position="172"/>
    </location>
</feature>
<feature type="transmembrane region" description="Helical" evidence="7">
    <location>
        <begin position="58"/>
        <end position="81"/>
    </location>
</feature>
<dbReference type="Gene3D" id="1.20.144.10">
    <property type="entry name" value="Phosphatidic acid phosphatase type 2/haloperoxidase"/>
    <property type="match status" value="2"/>
</dbReference>
<evidence type="ECO:0000256" key="7">
    <source>
        <dbReference type="SAM" id="Phobius"/>
    </source>
</evidence>